<dbReference type="EMBL" id="BRXX01000330">
    <property type="protein sequence ID" value="GMI05360.1"/>
    <property type="molecule type" value="Genomic_DNA"/>
</dbReference>
<evidence type="ECO:0000313" key="3">
    <source>
        <dbReference type="Proteomes" id="UP001165160"/>
    </source>
</evidence>
<dbReference type="Gene3D" id="3.40.30.10">
    <property type="entry name" value="Glutaredoxin"/>
    <property type="match status" value="1"/>
</dbReference>
<proteinExistence type="predicted"/>
<feature type="signal peptide" evidence="1">
    <location>
        <begin position="1"/>
        <end position="21"/>
    </location>
</feature>
<dbReference type="AlphaFoldDB" id="A0A9W7C946"/>
<evidence type="ECO:0000313" key="2">
    <source>
        <dbReference type="EMBL" id="GMI05360.1"/>
    </source>
</evidence>
<reference evidence="3" key="1">
    <citation type="journal article" date="2023" name="Commun. Biol.">
        <title>Genome analysis of Parmales, the sister group of diatoms, reveals the evolutionary specialization of diatoms from phago-mixotrophs to photoautotrophs.</title>
        <authorList>
            <person name="Ban H."/>
            <person name="Sato S."/>
            <person name="Yoshikawa S."/>
            <person name="Yamada K."/>
            <person name="Nakamura Y."/>
            <person name="Ichinomiya M."/>
            <person name="Sato N."/>
            <person name="Blanc-Mathieu R."/>
            <person name="Endo H."/>
            <person name="Kuwata A."/>
            <person name="Ogata H."/>
        </authorList>
    </citation>
    <scope>NUCLEOTIDE SEQUENCE [LARGE SCALE GENOMIC DNA]</scope>
    <source>
        <strain evidence="3">NIES 3699</strain>
    </source>
</reference>
<keyword evidence="3" id="KW-1185">Reference proteome</keyword>
<feature type="chain" id="PRO_5040862974" evidence="1">
    <location>
        <begin position="22"/>
        <end position="476"/>
    </location>
</feature>
<comment type="caution">
    <text evidence="2">The sequence shown here is derived from an EMBL/GenBank/DDBJ whole genome shotgun (WGS) entry which is preliminary data.</text>
</comment>
<accession>A0A9W7C946</accession>
<dbReference type="Proteomes" id="UP001165160">
    <property type="component" value="Unassembled WGS sequence"/>
</dbReference>
<evidence type="ECO:0000256" key="1">
    <source>
        <dbReference type="SAM" id="SignalP"/>
    </source>
</evidence>
<protein>
    <submittedName>
        <fullName evidence="2">Uncharacterized protein</fullName>
    </submittedName>
</protein>
<keyword evidence="1" id="KW-0732">Signal</keyword>
<name>A0A9W7C946_9STRA</name>
<gene>
    <name evidence="2" type="ORF">TrVE_jg13632</name>
</gene>
<sequence length="476" mass="54420">MISSTLLSLLLLSHITRPTASQSVTTLPSTDEEEYSTLSTAFDSVLPQEVFNEVKKECDRFNSLGDVYNLGDMKFGKKSTNWLAMSEGVESAEPRNFIEYAIHQFYELAIPEHFYGDNYNIKHYDKLTRYSKSDIQGAEWWIQARSGKEGIGFHYDKDEAYASNYMTMSFPIISTITYLTDAGAPTLILNQTSLDGSQEFPEVPHEGFLSYPKANRHVLFRGDLNHGVSKTLSLDEDQPNSRVTLLVNWWTKKPMEPNCMVFTDEIAKKSGFVYPDKVAKVVETSKSVGPNKVNSETTPFLNITDPKNKNTKMYTRHMERFPPNDGFHYDMPKPKDLIAHTLYAINWSWNHVFGTVGMLDLWNQNQISSLFRIAEPKLIVFIHDDRDLEGPFGINWWLQPLAKKYQDRVKTYTATKEKASNAWGEFGIIESDLPIAVMHDTKTNRKLVLERGSMFGEDKVEELMNKFLGESSSDEL</sequence>
<organism evidence="2 3">
    <name type="scientific">Triparma verrucosa</name>
    <dbReference type="NCBI Taxonomy" id="1606542"/>
    <lineage>
        <taxon>Eukaryota</taxon>
        <taxon>Sar</taxon>
        <taxon>Stramenopiles</taxon>
        <taxon>Ochrophyta</taxon>
        <taxon>Bolidophyceae</taxon>
        <taxon>Parmales</taxon>
        <taxon>Triparmaceae</taxon>
        <taxon>Triparma</taxon>
    </lineage>
</organism>